<protein>
    <recommendedName>
        <fullName evidence="2">DUF4358 domain-containing protein</fullName>
    </recommendedName>
</protein>
<organism evidence="1">
    <name type="scientific">bioreactor metagenome</name>
    <dbReference type="NCBI Taxonomy" id="1076179"/>
    <lineage>
        <taxon>unclassified sequences</taxon>
        <taxon>metagenomes</taxon>
        <taxon>ecological metagenomes</taxon>
    </lineage>
</organism>
<dbReference type="PROSITE" id="PS51257">
    <property type="entry name" value="PROKAR_LIPOPROTEIN"/>
    <property type="match status" value="1"/>
</dbReference>
<gene>
    <name evidence="1" type="ORF">SDC9_87345</name>
</gene>
<accession>A0A644ZIN9</accession>
<dbReference type="Pfam" id="PF14270">
    <property type="entry name" value="DUF4358"/>
    <property type="match status" value="1"/>
</dbReference>
<proteinExistence type="predicted"/>
<name>A0A644ZIN9_9ZZZZ</name>
<sequence length="168" mass="18925">MRHTSRWILFLVFALLLSGCQQTVQEPPTTPTLEQNEPKLGHLAEQLLKVGKFPEMLALSSSRLSKFYDIDASLLDSFAIYVCAEAIISDEIILVRAKNESDVKDIQKKIEKRLATQKESFDSYLPAEGEKIAQVVSHASGRDLVYIVCAKDQIEPLSKLIEQAYQNK</sequence>
<evidence type="ECO:0000313" key="1">
    <source>
        <dbReference type="EMBL" id="MPM40699.1"/>
    </source>
</evidence>
<dbReference type="AlphaFoldDB" id="A0A644ZIN9"/>
<dbReference type="EMBL" id="VSSQ01009096">
    <property type="protein sequence ID" value="MPM40699.1"/>
    <property type="molecule type" value="Genomic_DNA"/>
</dbReference>
<comment type="caution">
    <text evidence="1">The sequence shown here is derived from an EMBL/GenBank/DDBJ whole genome shotgun (WGS) entry which is preliminary data.</text>
</comment>
<dbReference type="InterPro" id="IPR025648">
    <property type="entry name" value="DUF4358"/>
</dbReference>
<reference evidence="1" key="1">
    <citation type="submission" date="2019-08" db="EMBL/GenBank/DDBJ databases">
        <authorList>
            <person name="Kucharzyk K."/>
            <person name="Murdoch R.W."/>
            <person name="Higgins S."/>
            <person name="Loffler F."/>
        </authorList>
    </citation>
    <scope>NUCLEOTIDE SEQUENCE</scope>
</reference>
<evidence type="ECO:0008006" key="2">
    <source>
        <dbReference type="Google" id="ProtNLM"/>
    </source>
</evidence>